<evidence type="ECO:0000256" key="6">
    <source>
        <dbReference type="ARBA" id="ARBA00022833"/>
    </source>
</evidence>
<dbReference type="EC" id="3.5.4.4" evidence="3"/>
<dbReference type="PANTHER" id="PTHR11409">
    <property type="entry name" value="ADENOSINE DEAMINASE"/>
    <property type="match status" value="1"/>
</dbReference>
<evidence type="ECO:0000259" key="7">
    <source>
        <dbReference type="Pfam" id="PF00962"/>
    </source>
</evidence>
<reference evidence="8 9" key="1">
    <citation type="journal article" date="2017" name="Genome Med.">
        <title>A novel Ruminococcus gnavus clade enriched in inflammatory bowel disease patients.</title>
        <authorList>
            <person name="Hall A.B."/>
            <person name="Yassour M."/>
            <person name="Sauk J."/>
            <person name="Garner A."/>
            <person name="Jiang X."/>
            <person name="Arthur T."/>
            <person name="Lagoudas G.K."/>
            <person name="Vatanen T."/>
            <person name="Fornelos N."/>
            <person name="Wilson R."/>
            <person name="Bertha M."/>
            <person name="Cohen M."/>
            <person name="Garber J."/>
            <person name="Khalili H."/>
            <person name="Gevers D."/>
            <person name="Ananthakrishnan A.N."/>
            <person name="Kugathasan S."/>
            <person name="Lander E.S."/>
            <person name="Blainey P."/>
            <person name="Vlamakis H."/>
            <person name="Xavier R.J."/>
            <person name="Huttenhower C."/>
        </authorList>
    </citation>
    <scope>NUCLEOTIDE SEQUENCE [LARGE SCALE GENOMIC DNA]</scope>
    <source>
        <strain evidence="8 9">RJX1118</strain>
    </source>
</reference>
<proteinExistence type="inferred from homology"/>
<keyword evidence="6" id="KW-0862">Zinc</keyword>
<dbReference type="Pfam" id="PF00962">
    <property type="entry name" value="A_deaminase"/>
    <property type="match status" value="1"/>
</dbReference>
<comment type="similarity">
    <text evidence="2">Belongs to the metallo-dependent hydrolases superfamily. Adenosine and AMP deaminases family.</text>
</comment>
<accession>A0A2N5NK29</accession>
<organism evidence="8 9">
    <name type="scientific">Mediterraneibacter gnavus</name>
    <name type="common">Ruminococcus gnavus</name>
    <dbReference type="NCBI Taxonomy" id="33038"/>
    <lineage>
        <taxon>Bacteria</taxon>
        <taxon>Bacillati</taxon>
        <taxon>Bacillota</taxon>
        <taxon>Clostridia</taxon>
        <taxon>Lachnospirales</taxon>
        <taxon>Lachnospiraceae</taxon>
        <taxon>Mediterraneibacter</taxon>
    </lineage>
</organism>
<feature type="domain" description="Adenosine deaminase" evidence="7">
    <location>
        <begin position="8"/>
        <end position="321"/>
    </location>
</feature>
<dbReference type="InterPro" id="IPR006330">
    <property type="entry name" value="Ado/ade_deaminase"/>
</dbReference>
<evidence type="ECO:0000256" key="3">
    <source>
        <dbReference type="ARBA" id="ARBA00012784"/>
    </source>
</evidence>
<name>A0A2N5NK29_MEDGN</name>
<evidence type="ECO:0000256" key="1">
    <source>
        <dbReference type="ARBA" id="ARBA00001947"/>
    </source>
</evidence>
<dbReference type="RefSeq" id="WP_101879330.1">
    <property type="nucleotide sequence ID" value="NZ_JANFXP010000008.1"/>
</dbReference>
<dbReference type="NCBIfam" id="TIGR01430">
    <property type="entry name" value="aden_deam"/>
    <property type="match status" value="1"/>
</dbReference>
<dbReference type="Proteomes" id="UP000234849">
    <property type="component" value="Unassembled WGS sequence"/>
</dbReference>
<sequence>MTGKNRLPRLDLHCHLDGSLSQGCIEELLGRSVKLEELQADMDCQSLAEYLEKFEIPLECLQTEKGLERAGYDFMKSAAADHVNYIEARFAPLFSRQRGLSTEQVIESVLRGMEQGKKEFDIDYGVIVCAMRHEKEEANLQMLKAAREFLGNGVCAADLAGNEAAFPMSQFMNLFAEVKRMEMPFTLHAGECGSVQNILDAVQCGASRVGHGIALRGQKEAIQICRDRHIGIEMCPLSNMQTKAVKDPADYPVQEFLEENLLVTINTDNRMVSQTTLEKEFAFLREQYAVTREQEVQMTKNAIEVAFASDAVKERLWKKMYTFEK</sequence>
<dbReference type="EMBL" id="NIHM01000005">
    <property type="protein sequence ID" value="PLT56526.1"/>
    <property type="molecule type" value="Genomic_DNA"/>
</dbReference>
<dbReference type="Gene3D" id="3.20.20.140">
    <property type="entry name" value="Metal-dependent hydrolases"/>
    <property type="match status" value="1"/>
</dbReference>
<dbReference type="GO" id="GO:0046872">
    <property type="term" value="F:metal ion binding"/>
    <property type="evidence" value="ECO:0007669"/>
    <property type="project" value="UniProtKB-KW"/>
</dbReference>
<dbReference type="GO" id="GO:0046103">
    <property type="term" value="P:inosine biosynthetic process"/>
    <property type="evidence" value="ECO:0007669"/>
    <property type="project" value="TreeGrafter"/>
</dbReference>
<dbReference type="GO" id="GO:0005829">
    <property type="term" value="C:cytosol"/>
    <property type="evidence" value="ECO:0007669"/>
    <property type="project" value="TreeGrafter"/>
</dbReference>
<dbReference type="PANTHER" id="PTHR11409:SF43">
    <property type="entry name" value="ADENOSINE DEAMINASE"/>
    <property type="match status" value="1"/>
</dbReference>
<evidence type="ECO:0000256" key="2">
    <source>
        <dbReference type="ARBA" id="ARBA00006676"/>
    </source>
</evidence>
<keyword evidence="5" id="KW-0378">Hydrolase</keyword>
<evidence type="ECO:0000313" key="9">
    <source>
        <dbReference type="Proteomes" id="UP000234849"/>
    </source>
</evidence>
<dbReference type="SUPFAM" id="SSF51556">
    <property type="entry name" value="Metallo-dependent hydrolases"/>
    <property type="match status" value="1"/>
</dbReference>
<dbReference type="AlphaFoldDB" id="A0A2N5NK29"/>
<comment type="caution">
    <text evidence="8">The sequence shown here is derived from an EMBL/GenBank/DDBJ whole genome shotgun (WGS) entry which is preliminary data.</text>
</comment>
<dbReference type="GO" id="GO:0006154">
    <property type="term" value="P:adenosine catabolic process"/>
    <property type="evidence" value="ECO:0007669"/>
    <property type="project" value="TreeGrafter"/>
</dbReference>
<dbReference type="InterPro" id="IPR032466">
    <property type="entry name" value="Metal_Hydrolase"/>
</dbReference>
<dbReference type="GO" id="GO:0043103">
    <property type="term" value="P:hypoxanthine salvage"/>
    <property type="evidence" value="ECO:0007669"/>
    <property type="project" value="TreeGrafter"/>
</dbReference>
<dbReference type="InterPro" id="IPR001365">
    <property type="entry name" value="A_deaminase_dom"/>
</dbReference>
<comment type="cofactor">
    <cofactor evidence="1">
        <name>Zn(2+)</name>
        <dbReference type="ChEBI" id="CHEBI:29105"/>
    </cofactor>
</comment>
<evidence type="ECO:0000256" key="5">
    <source>
        <dbReference type="ARBA" id="ARBA00022801"/>
    </source>
</evidence>
<dbReference type="GO" id="GO:0004000">
    <property type="term" value="F:adenosine deaminase activity"/>
    <property type="evidence" value="ECO:0007669"/>
    <property type="project" value="TreeGrafter"/>
</dbReference>
<keyword evidence="4" id="KW-0479">Metal-binding</keyword>
<protein>
    <recommendedName>
        <fullName evidence="3">adenosine deaminase</fullName>
        <ecNumber evidence="3">3.5.4.4</ecNumber>
    </recommendedName>
</protein>
<evidence type="ECO:0000256" key="4">
    <source>
        <dbReference type="ARBA" id="ARBA00022723"/>
    </source>
</evidence>
<gene>
    <name evidence="8" type="primary">add</name>
    <name evidence="8" type="ORF">CDL18_04955</name>
</gene>
<evidence type="ECO:0000313" key="8">
    <source>
        <dbReference type="EMBL" id="PLT56526.1"/>
    </source>
</evidence>